<evidence type="ECO:0000256" key="1">
    <source>
        <dbReference type="ARBA" id="ARBA00009013"/>
    </source>
</evidence>
<protein>
    <recommendedName>
        <fullName evidence="2">Anti-sigma factor antagonist</fullName>
    </recommendedName>
</protein>
<dbReference type="InterPro" id="IPR036513">
    <property type="entry name" value="STAS_dom_sf"/>
</dbReference>
<proteinExistence type="inferred from homology"/>
<evidence type="ECO:0000256" key="2">
    <source>
        <dbReference type="RuleBase" id="RU003749"/>
    </source>
</evidence>
<comment type="similarity">
    <text evidence="1 2">Belongs to the anti-sigma-factor antagonist family.</text>
</comment>
<feature type="domain" description="STAS" evidence="3">
    <location>
        <begin position="2"/>
        <end position="112"/>
    </location>
</feature>
<dbReference type="Proteomes" id="UP000198420">
    <property type="component" value="Unassembled WGS sequence"/>
</dbReference>
<dbReference type="CDD" id="cd07043">
    <property type="entry name" value="STAS_anti-anti-sigma_factors"/>
    <property type="match status" value="1"/>
</dbReference>
<accession>A0A239BSG3</accession>
<evidence type="ECO:0000313" key="4">
    <source>
        <dbReference type="EMBL" id="SNS10880.1"/>
    </source>
</evidence>
<organism evidence="4 5">
    <name type="scientific">Actinomadura mexicana</name>
    <dbReference type="NCBI Taxonomy" id="134959"/>
    <lineage>
        <taxon>Bacteria</taxon>
        <taxon>Bacillati</taxon>
        <taxon>Actinomycetota</taxon>
        <taxon>Actinomycetes</taxon>
        <taxon>Streptosporangiales</taxon>
        <taxon>Thermomonosporaceae</taxon>
        <taxon>Actinomadura</taxon>
    </lineage>
</organism>
<sequence>MAEVTGHARDGWTVITMTGDLALDTAQQVEQRMRRLRSEHGEHLVLDLSGLRYLDSVGLSLLMRFYLAAEGRGGSAVLAGPLQDAVRRVLQITHVDERLTIHPTLDAALAGSPPPGAGPRDG</sequence>
<dbReference type="PROSITE" id="PS50801">
    <property type="entry name" value="STAS"/>
    <property type="match status" value="1"/>
</dbReference>
<dbReference type="PANTHER" id="PTHR33495">
    <property type="entry name" value="ANTI-SIGMA FACTOR ANTAGONIST TM_1081-RELATED-RELATED"/>
    <property type="match status" value="1"/>
</dbReference>
<dbReference type="SUPFAM" id="SSF52091">
    <property type="entry name" value="SpoIIaa-like"/>
    <property type="match status" value="1"/>
</dbReference>
<dbReference type="InterPro" id="IPR002645">
    <property type="entry name" value="STAS_dom"/>
</dbReference>
<dbReference type="InterPro" id="IPR003658">
    <property type="entry name" value="Anti-sigma_ant"/>
</dbReference>
<gene>
    <name evidence="4" type="ORF">SAMN06265355_11182</name>
</gene>
<dbReference type="GO" id="GO:0043856">
    <property type="term" value="F:anti-sigma factor antagonist activity"/>
    <property type="evidence" value="ECO:0007669"/>
    <property type="project" value="InterPro"/>
</dbReference>
<dbReference type="OrthoDB" id="3475606at2"/>
<name>A0A239BSG3_9ACTN</name>
<dbReference type="Pfam" id="PF01740">
    <property type="entry name" value="STAS"/>
    <property type="match status" value="1"/>
</dbReference>
<keyword evidence="5" id="KW-1185">Reference proteome</keyword>
<dbReference type="PANTHER" id="PTHR33495:SF2">
    <property type="entry name" value="ANTI-SIGMA FACTOR ANTAGONIST TM_1081-RELATED"/>
    <property type="match status" value="1"/>
</dbReference>
<dbReference type="Gene3D" id="3.30.750.24">
    <property type="entry name" value="STAS domain"/>
    <property type="match status" value="1"/>
</dbReference>
<dbReference type="AlphaFoldDB" id="A0A239BSG3"/>
<reference evidence="5" key="1">
    <citation type="submission" date="2017-06" db="EMBL/GenBank/DDBJ databases">
        <authorList>
            <person name="Varghese N."/>
            <person name="Submissions S."/>
        </authorList>
    </citation>
    <scope>NUCLEOTIDE SEQUENCE [LARGE SCALE GENOMIC DNA]</scope>
    <source>
        <strain evidence="5">DSM 44485</strain>
    </source>
</reference>
<dbReference type="EMBL" id="FZNP01000011">
    <property type="protein sequence ID" value="SNS10880.1"/>
    <property type="molecule type" value="Genomic_DNA"/>
</dbReference>
<dbReference type="RefSeq" id="WP_089314604.1">
    <property type="nucleotide sequence ID" value="NZ_FZNP01000011.1"/>
</dbReference>
<dbReference type="NCBIfam" id="TIGR00377">
    <property type="entry name" value="ant_ant_sig"/>
    <property type="match status" value="1"/>
</dbReference>
<evidence type="ECO:0000259" key="3">
    <source>
        <dbReference type="PROSITE" id="PS50801"/>
    </source>
</evidence>
<evidence type="ECO:0000313" key="5">
    <source>
        <dbReference type="Proteomes" id="UP000198420"/>
    </source>
</evidence>